<proteinExistence type="predicted"/>
<name>A0A4U1JBB7_9BACT</name>
<sequence length="359" mass="37577">MGDMADPTTSKLLGQLPPGVELRDIGLSFTLPRGKNLSRTWTRALRTELASRVRLRIAQDRLTLRCDPPIVVDALWPAKNMLFGGADVHFSDARVEAWVSSIDGPGEGLLDFTGEAKKQIVEIFAAGLRGTKMAVPGYDPMQDETALATLEAIADNFRSAPSSGKSDVSIADLGDPAVEATLVLRAPFVHEQNGTGLSASAGGAIHVQIKGSGNVATIAAGASNAERVRAANLQSITITSEALSVVQSGSPLVELGCIRIDRGGAVTLSQLRLRGTLEEVAGLESLVRVVAGVVRFAGGEVALDAGLALAVQDPASEATLVPGLVRGKIEEVLAEGVRRLVHEHAEAIPGLDLRDVLEV</sequence>
<protein>
    <submittedName>
        <fullName evidence="1">Uncharacterized protein</fullName>
    </submittedName>
</protein>
<evidence type="ECO:0000313" key="2">
    <source>
        <dbReference type="Proteomes" id="UP000309215"/>
    </source>
</evidence>
<reference evidence="1 2" key="1">
    <citation type="submission" date="2019-04" db="EMBL/GenBank/DDBJ databases">
        <authorList>
            <person name="Li Y."/>
            <person name="Wang J."/>
        </authorList>
    </citation>
    <scope>NUCLEOTIDE SEQUENCE [LARGE SCALE GENOMIC DNA]</scope>
    <source>
        <strain evidence="1 2">DSM 14668</strain>
    </source>
</reference>
<organism evidence="1 2">
    <name type="scientific">Polyangium fumosum</name>
    <dbReference type="NCBI Taxonomy" id="889272"/>
    <lineage>
        <taxon>Bacteria</taxon>
        <taxon>Pseudomonadati</taxon>
        <taxon>Myxococcota</taxon>
        <taxon>Polyangia</taxon>
        <taxon>Polyangiales</taxon>
        <taxon>Polyangiaceae</taxon>
        <taxon>Polyangium</taxon>
    </lineage>
</organism>
<accession>A0A4U1JBB7</accession>
<keyword evidence="2" id="KW-1185">Reference proteome</keyword>
<dbReference type="Proteomes" id="UP000309215">
    <property type="component" value="Unassembled WGS sequence"/>
</dbReference>
<dbReference type="OrthoDB" id="5493910at2"/>
<gene>
    <name evidence="1" type="ORF">E8A74_19680</name>
</gene>
<comment type="caution">
    <text evidence="1">The sequence shown here is derived from an EMBL/GenBank/DDBJ whole genome shotgun (WGS) entry which is preliminary data.</text>
</comment>
<dbReference type="AlphaFoldDB" id="A0A4U1JBB7"/>
<evidence type="ECO:0000313" key="1">
    <source>
        <dbReference type="EMBL" id="TKD06440.1"/>
    </source>
</evidence>
<dbReference type="EMBL" id="SSMQ01000019">
    <property type="protein sequence ID" value="TKD06440.1"/>
    <property type="molecule type" value="Genomic_DNA"/>
</dbReference>